<feature type="transmembrane region" description="Helical" evidence="6">
    <location>
        <begin position="7"/>
        <end position="25"/>
    </location>
</feature>
<comment type="subcellular location">
    <subcellularLocation>
        <location evidence="1">Membrane</location>
    </subcellularLocation>
</comment>
<evidence type="ECO:0000313" key="7">
    <source>
        <dbReference type="EMBL" id="CAD7012086.1"/>
    </source>
</evidence>
<evidence type="ECO:0000256" key="1">
    <source>
        <dbReference type="ARBA" id="ARBA00004370"/>
    </source>
</evidence>
<evidence type="ECO:0000313" key="9">
    <source>
        <dbReference type="Proteomes" id="UP000606786"/>
    </source>
</evidence>
<evidence type="ECO:0000256" key="3">
    <source>
        <dbReference type="ARBA" id="ARBA00022692"/>
    </source>
</evidence>
<evidence type="ECO:0000256" key="4">
    <source>
        <dbReference type="ARBA" id="ARBA00022989"/>
    </source>
</evidence>
<keyword evidence="5 6" id="KW-0472">Membrane</keyword>
<keyword evidence="4 6" id="KW-1133">Transmembrane helix</keyword>
<comment type="similarity">
    <text evidence="2">Belongs to the TMEM14 family.</text>
</comment>
<organism evidence="8">
    <name type="scientific">Ceratitis capitata</name>
    <name type="common">Mediterranean fruit fly</name>
    <name type="synonym">Tephritis capitata</name>
    <dbReference type="NCBI Taxonomy" id="7213"/>
    <lineage>
        <taxon>Eukaryota</taxon>
        <taxon>Metazoa</taxon>
        <taxon>Ecdysozoa</taxon>
        <taxon>Arthropoda</taxon>
        <taxon>Hexapoda</taxon>
        <taxon>Insecta</taxon>
        <taxon>Pterygota</taxon>
        <taxon>Neoptera</taxon>
        <taxon>Endopterygota</taxon>
        <taxon>Diptera</taxon>
        <taxon>Brachycera</taxon>
        <taxon>Muscomorpha</taxon>
        <taxon>Tephritoidea</taxon>
        <taxon>Tephritidae</taxon>
        <taxon>Ceratitis</taxon>
        <taxon>Ceratitis</taxon>
    </lineage>
</organism>
<dbReference type="OrthoDB" id="5620at2759"/>
<sequence length="134" mass="14563">MVLPIDIIGFVLAGTYTALGVVRALDNDSIIQLGSSVAVGGVLGYGAYLNSRNPPRPLFQLSTEFMLAGIMGTRYTYTKDVNDGALFIATAAAAIYNTITYGDYLETQIDFDDFLGRIPTRSVIIKIPDIKKFE</sequence>
<dbReference type="Proteomes" id="UP000606786">
    <property type="component" value="Unassembled WGS sequence"/>
</dbReference>
<reference evidence="7" key="3">
    <citation type="submission" date="2020-11" db="EMBL/GenBank/DDBJ databases">
        <authorList>
            <person name="Whitehead M."/>
        </authorList>
    </citation>
    <scope>NUCLEOTIDE SEQUENCE</scope>
    <source>
        <strain evidence="7">EGII</strain>
    </source>
</reference>
<evidence type="ECO:0000313" key="8">
    <source>
        <dbReference type="EMBL" id="JAC04079.1"/>
    </source>
</evidence>
<dbReference type="EMBL" id="CAJHJT010000056">
    <property type="protein sequence ID" value="CAD7012086.1"/>
    <property type="molecule type" value="Genomic_DNA"/>
</dbReference>
<keyword evidence="3 6" id="KW-0812">Transmembrane</keyword>
<gene>
    <name evidence="8" type="primary">U136</name>
    <name evidence="7" type="ORF">CCAP1982_LOCUS20186</name>
</gene>
<dbReference type="InterPro" id="IPR044890">
    <property type="entry name" value="TMEM14_sf"/>
</dbReference>
<name>W8C451_CERCA</name>
<dbReference type="EMBL" id="GAMC01002477">
    <property type="protein sequence ID" value="JAC04079.1"/>
    <property type="molecule type" value="mRNA"/>
</dbReference>
<evidence type="ECO:0000256" key="2">
    <source>
        <dbReference type="ARBA" id="ARBA00007590"/>
    </source>
</evidence>
<dbReference type="GO" id="GO:0016020">
    <property type="term" value="C:membrane"/>
    <property type="evidence" value="ECO:0007669"/>
    <property type="project" value="UniProtKB-SubCell"/>
</dbReference>
<dbReference type="InterPro" id="IPR005349">
    <property type="entry name" value="TMEM14"/>
</dbReference>
<evidence type="ECO:0000256" key="6">
    <source>
        <dbReference type="SAM" id="Phobius"/>
    </source>
</evidence>
<feature type="transmembrane region" description="Helical" evidence="6">
    <location>
        <begin position="31"/>
        <end position="49"/>
    </location>
</feature>
<dbReference type="AlphaFoldDB" id="W8C451"/>
<dbReference type="Pfam" id="PF03647">
    <property type="entry name" value="Tmemb_14"/>
    <property type="match status" value="1"/>
</dbReference>
<evidence type="ECO:0000256" key="5">
    <source>
        <dbReference type="ARBA" id="ARBA00023136"/>
    </source>
</evidence>
<dbReference type="Gene3D" id="1.10.10.1740">
    <property type="entry name" value="Transmembrane protein 14-like"/>
    <property type="match status" value="1"/>
</dbReference>
<proteinExistence type="evidence at transcript level"/>
<reference evidence="8" key="2">
    <citation type="journal article" date="2014" name="BMC Genomics">
        <title>A genomic perspective to assessing quality of mass-reared SIT flies used in Mediterranean fruit fly (Ceratitis capitata) eradication in California.</title>
        <authorList>
            <person name="Calla B."/>
            <person name="Hall B."/>
            <person name="Hou S."/>
            <person name="Geib S.M."/>
        </authorList>
    </citation>
    <scope>NUCLEOTIDE SEQUENCE</scope>
</reference>
<keyword evidence="9" id="KW-1185">Reference proteome</keyword>
<reference evidence="8" key="1">
    <citation type="submission" date="2013-07" db="EMBL/GenBank/DDBJ databases">
        <authorList>
            <person name="Geib S."/>
        </authorList>
    </citation>
    <scope>NUCLEOTIDE SEQUENCE</scope>
</reference>
<protein>
    <submittedName>
        <fullName evidence="7">(Mediterranean fruit fly) hypothetical protein</fullName>
    </submittedName>
    <submittedName>
        <fullName evidence="8">UPF0136 membrane protein CG5532</fullName>
    </submittedName>
</protein>
<accession>W8C451</accession>